<sequence>MAFRGGRGRGRFIGGQANYAKQEPFVLYPEIELLPPPETTDEIKTLISWKSRFESYCKSSPYYLGDGKSKSDPFENIDPERYSDKQKPKDKMSLRELLQPTAAHFPRELVQDSKEESRKKRKKVRWDTETDLKKFDLFEKLEQKHEAEENKADNAKKEGEEEDEGDDAVLEDEGEYSDNGDYDQNVDFDDDEDDFNMEDDKDGAPLYDCCLTVSQRCFDS</sequence>
<dbReference type="PANTHER" id="PTHR15367:SF2">
    <property type="entry name" value="DNA-DIRECTED RNA POLYMERASE III SUBUNIT"/>
    <property type="match status" value="1"/>
</dbReference>
<feature type="compositionally biased region" description="Basic and acidic residues" evidence="4">
    <location>
        <begin position="67"/>
        <end position="94"/>
    </location>
</feature>
<organism evidence="5 6">
    <name type="scientific">Punica granatum</name>
    <name type="common">Pomegranate</name>
    <dbReference type="NCBI Taxonomy" id="22663"/>
    <lineage>
        <taxon>Eukaryota</taxon>
        <taxon>Viridiplantae</taxon>
        <taxon>Streptophyta</taxon>
        <taxon>Embryophyta</taxon>
        <taxon>Tracheophyta</taxon>
        <taxon>Spermatophyta</taxon>
        <taxon>Magnoliopsida</taxon>
        <taxon>eudicotyledons</taxon>
        <taxon>Gunneridae</taxon>
        <taxon>Pentapetalae</taxon>
        <taxon>rosids</taxon>
        <taxon>malvids</taxon>
        <taxon>Myrtales</taxon>
        <taxon>Lythraceae</taxon>
        <taxon>Punica</taxon>
    </lineage>
</organism>
<dbReference type="Proteomes" id="UP000197138">
    <property type="component" value="Unassembled WGS sequence"/>
</dbReference>
<comment type="similarity">
    <text evidence="2">Belongs to the eukaryotic RPC7 RNA polymerase subunit family.</text>
</comment>
<dbReference type="EMBL" id="MTKT01001985">
    <property type="protein sequence ID" value="OWM82717.1"/>
    <property type="molecule type" value="Genomic_DNA"/>
</dbReference>
<evidence type="ECO:0008006" key="7">
    <source>
        <dbReference type="Google" id="ProtNLM"/>
    </source>
</evidence>
<dbReference type="InterPro" id="IPR024661">
    <property type="entry name" value="RNA_pol_III_Rpc31"/>
</dbReference>
<gene>
    <name evidence="5" type="ORF">CDL15_Pgr014205</name>
</gene>
<protein>
    <recommendedName>
        <fullName evidence="7">DNA-directed RNA polymerase III subunit RPC7-like</fullName>
    </recommendedName>
</protein>
<feature type="region of interest" description="Disordered" evidence="4">
    <location>
        <begin position="60"/>
        <end position="204"/>
    </location>
</feature>
<dbReference type="AlphaFoldDB" id="A0A218XCP6"/>
<feature type="compositionally biased region" description="Basic and acidic residues" evidence="4">
    <location>
        <begin position="125"/>
        <end position="159"/>
    </location>
</feature>
<evidence type="ECO:0000256" key="3">
    <source>
        <dbReference type="ARBA" id="ARBA00023242"/>
    </source>
</evidence>
<feature type="compositionally biased region" description="Basic and acidic residues" evidence="4">
    <location>
        <begin position="105"/>
        <end position="118"/>
    </location>
</feature>
<evidence type="ECO:0000256" key="4">
    <source>
        <dbReference type="SAM" id="MobiDB-lite"/>
    </source>
</evidence>
<evidence type="ECO:0000256" key="2">
    <source>
        <dbReference type="ARBA" id="ARBA00008352"/>
    </source>
</evidence>
<dbReference type="Pfam" id="PF11705">
    <property type="entry name" value="RNA_pol_3_Rpc31"/>
    <property type="match status" value="1"/>
</dbReference>
<proteinExistence type="inferred from homology"/>
<comment type="subcellular location">
    <subcellularLocation>
        <location evidence="1">Nucleus</location>
    </subcellularLocation>
</comment>
<dbReference type="GO" id="GO:0006383">
    <property type="term" value="P:transcription by RNA polymerase III"/>
    <property type="evidence" value="ECO:0007669"/>
    <property type="project" value="InterPro"/>
</dbReference>
<keyword evidence="3" id="KW-0539">Nucleus</keyword>
<feature type="compositionally biased region" description="Acidic residues" evidence="4">
    <location>
        <begin position="160"/>
        <end position="201"/>
    </location>
</feature>
<name>A0A218XCP6_PUNGR</name>
<accession>A0A218XCP6</accession>
<dbReference type="GO" id="GO:0005666">
    <property type="term" value="C:RNA polymerase III complex"/>
    <property type="evidence" value="ECO:0007669"/>
    <property type="project" value="TreeGrafter"/>
</dbReference>
<reference evidence="6" key="1">
    <citation type="journal article" date="2017" name="Plant J.">
        <title>The pomegranate (Punica granatum L.) genome and the genomics of punicalagin biosynthesis.</title>
        <authorList>
            <person name="Qin G."/>
            <person name="Xu C."/>
            <person name="Ming R."/>
            <person name="Tang H."/>
            <person name="Guyot R."/>
            <person name="Kramer E.M."/>
            <person name="Hu Y."/>
            <person name="Yi X."/>
            <person name="Qi Y."/>
            <person name="Xu X."/>
            <person name="Gao Z."/>
            <person name="Pan H."/>
            <person name="Jian J."/>
            <person name="Tian Y."/>
            <person name="Yue Z."/>
            <person name="Xu Y."/>
        </authorList>
    </citation>
    <scope>NUCLEOTIDE SEQUENCE [LARGE SCALE GENOMIC DNA]</scope>
    <source>
        <strain evidence="6">cv. Dabenzi</strain>
    </source>
</reference>
<comment type="caution">
    <text evidence="5">The sequence shown here is derived from an EMBL/GenBank/DDBJ whole genome shotgun (WGS) entry which is preliminary data.</text>
</comment>
<evidence type="ECO:0000313" key="6">
    <source>
        <dbReference type="Proteomes" id="UP000197138"/>
    </source>
</evidence>
<evidence type="ECO:0000256" key="1">
    <source>
        <dbReference type="ARBA" id="ARBA00004123"/>
    </source>
</evidence>
<evidence type="ECO:0000313" key="5">
    <source>
        <dbReference type="EMBL" id="OWM82717.1"/>
    </source>
</evidence>
<dbReference type="PANTHER" id="PTHR15367">
    <property type="entry name" value="DNA-DIRECTED RNA POLYMERASE III"/>
    <property type="match status" value="1"/>
</dbReference>